<name>A0A1W1URE1_9DEIO</name>
<dbReference type="SUPFAM" id="SSF161098">
    <property type="entry name" value="MetI-like"/>
    <property type="match status" value="1"/>
</dbReference>
<evidence type="ECO:0000256" key="3">
    <source>
        <dbReference type="ARBA" id="ARBA00022475"/>
    </source>
</evidence>
<dbReference type="InterPro" id="IPR000515">
    <property type="entry name" value="MetI-like"/>
</dbReference>
<dbReference type="InterPro" id="IPR025966">
    <property type="entry name" value="OppC_N"/>
</dbReference>
<evidence type="ECO:0000313" key="10">
    <source>
        <dbReference type="Proteomes" id="UP000192582"/>
    </source>
</evidence>
<dbReference type="GO" id="GO:0055085">
    <property type="term" value="P:transmembrane transport"/>
    <property type="evidence" value="ECO:0007669"/>
    <property type="project" value="InterPro"/>
</dbReference>
<dbReference type="InterPro" id="IPR035906">
    <property type="entry name" value="MetI-like_sf"/>
</dbReference>
<dbReference type="OrthoDB" id="9797472at2"/>
<evidence type="ECO:0000256" key="5">
    <source>
        <dbReference type="ARBA" id="ARBA00022989"/>
    </source>
</evidence>
<feature type="transmembrane region" description="Helical" evidence="7">
    <location>
        <begin position="259"/>
        <end position="282"/>
    </location>
</feature>
<reference evidence="9 10" key="1">
    <citation type="submission" date="2017-04" db="EMBL/GenBank/DDBJ databases">
        <authorList>
            <person name="Afonso C.L."/>
            <person name="Miller P.J."/>
            <person name="Scott M.A."/>
            <person name="Spackman E."/>
            <person name="Goraichik I."/>
            <person name="Dimitrov K.M."/>
            <person name="Suarez D.L."/>
            <person name="Swayne D.E."/>
        </authorList>
    </citation>
    <scope>NUCLEOTIDE SEQUENCE [LARGE SCALE GENOMIC DNA]</scope>
    <source>
        <strain evidence="9 10">KR-140</strain>
    </source>
</reference>
<keyword evidence="2 7" id="KW-0813">Transport</keyword>
<dbReference type="Proteomes" id="UP000192582">
    <property type="component" value="Unassembled WGS sequence"/>
</dbReference>
<feature type="transmembrane region" description="Helical" evidence="7">
    <location>
        <begin position="132"/>
        <end position="153"/>
    </location>
</feature>
<dbReference type="AlphaFoldDB" id="A0A1W1URE1"/>
<comment type="similarity">
    <text evidence="7">Belongs to the binding-protein-dependent transport system permease family.</text>
</comment>
<evidence type="ECO:0000313" key="9">
    <source>
        <dbReference type="EMBL" id="SMB83274.1"/>
    </source>
</evidence>
<comment type="subcellular location">
    <subcellularLocation>
        <location evidence="1 7">Cell membrane</location>
        <topology evidence="1 7">Multi-pass membrane protein</topology>
    </subcellularLocation>
</comment>
<dbReference type="STRING" id="695939.SAMN00790413_04337"/>
<evidence type="ECO:0000256" key="4">
    <source>
        <dbReference type="ARBA" id="ARBA00022692"/>
    </source>
</evidence>
<accession>A0A1W1URE1</accession>
<dbReference type="PANTHER" id="PTHR43386">
    <property type="entry name" value="OLIGOPEPTIDE TRANSPORT SYSTEM PERMEASE PROTEIN APPC"/>
    <property type="match status" value="1"/>
</dbReference>
<dbReference type="GO" id="GO:0005886">
    <property type="term" value="C:plasma membrane"/>
    <property type="evidence" value="ECO:0007669"/>
    <property type="project" value="UniProtKB-SubCell"/>
</dbReference>
<dbReference type="Pfam" id="PF12911">
    <property type="entry name" value="OppC_N"/>
    <property type="match status" value="1"/>
</dbReference>
<keyword evidence="4 7" id="KW-0812">Transmembrane</keyword>
<dbReference type="CDD" id="cd06261">
    <property type="entry name" value="TM_PBP2"/>
    <property type="match status" value="1"/>
</dbReference>
<dbReference type="PANTHER" id="PTHR43386:SF1">
    <property type="entry name" value="D,D-DIPEPTIDE TRANSPORT SYSTEM PERMEASE PROTEIN DDPC-RELATED"/>
    <property type="match status" value="1"/>
</dbReference>
<keyword evidence="3" id="KW-1003">Cell membrane</keyword>
<feature type="domain" description="ABC transmembrane type-1" evidence="8">
    <location>
        <begin position="93"/>
        <end position="282"/>
    </location>
</feature>
<feature type="transmembrane region" description="Helical" evidence="7">
    <location>
        <begin position="210"/>
        <end position="239"/>
    </location>
</feature>
<keyword evidence="6 7" id="KW-0472">Membrane</keyword>
<evidence type="ECO:0000256" key="6">
    <source>
        <dbReference type="ARBA" id="ARBA00023136"/>
    </source>
</evidence>
<dbReference type="Gene3D" id="1.10.3720.10">
    <property type="entry name" value="MetI-like"/>
    <property type="match status" value="1"/>
</dbReference>
<evidence type="ECO:0000256" key="7">
    <source>
        <dbReference type="RuleBase" id="RU363032"/>
    </source>
</evidence>
<gene>
    <name evidence="9" type="ORF">SAMN00790413_04337</name>
</gene>
<dbReference type="RefSeq" id="WP_084046426.1">
    <property type="nucleotide sequence ID" value="NZ_FWWU01000006.1"/>
</dbReference>
<evidence type="ECO:0000256" key="1">
    <source>
        <dbReference type="ARBA" id="ARBA00004651"/>
    </source>
</evidence>
<protein>
    <submittedName>
        <fullName evidence="9">Peptide/nickel transport system permease protein</fullName>
    </submittedName>
</protein>
<dbReference type="EMBL" id="FWWU01000006">
    <property type="protein sequence ID" value="SMB83274.1"/>
    <property type="molecule type" value="Genomic_DNA"/>
</dbReference>
<feature type="transmembrane region" description="Helical" evidence="7">
    <location>
        <begin position="32"/>
        <end position="54"/>
    </location>
</feature>
<organism evidence="9 10">
    <name type="scientific">Deinococcus hopiensis KR-140</name>
    <dbReference type="NCBI Taxonomy" id="695939"/>
    <lineage>
        <taxon>Bacteria</taxon>
        <taxon>Thermotogati</taxon>
        <taxon>Deinococcota</taxon>
        <taxon>Deinococci</taxon>
        <taxon>Deinococcales</taxon>
        <taxon>Deinococcaceae</taxon>
        <taxon>Deinococcus</taxon>
    </lineage>
</organism>
<keyword evidence="5 7" id="KW-1133">Transmembrane helix</keyword>
<sequence length="295" mass="31235">MRSLPRLATAPTQRAPRRRLHPVLAGLRRSRAVWIGGTLLATLVLVALAAPLLAPDAPNAQNWQNRLLPPGPGHPFGTDEFGRSVLTRVLYGGRVSLLSGFLPVLLASSVGTLIGLIAGGAGRLADTLLMRLVDVLLAFPGVLLALAIVGLFGPSFSNAVLAIGVVGIPVYARLVRAEVLRLREGEFVEAARALGTSTWRVLWRHLLPNVAPVLIVQSTLGVGGAILATASLSFLGLGVQPPTSDWGEMLASGRSQLPQAWWLEVFPGLMITLTVLAVNLLGDGLRDALDPRARR</sequence>
<evidence type="ECO:0000256" key="2">
    <source>
        <dbReference type="ARBA" id="ARBA00022448"/>
    </source>
</evidence>
<dbReference type="InterPro" id="IPR050366">
    <property type="entry name" value="BP-dependent_transpt_permease"/>
</dbReference>
<evidence type="ECO:0000259" key="8">
    <source>
        <dbReference type="PROSITE" id="PS50928"/>
    </source>
</evidence>
<feature type="transmembrane region" description="Helical" evidence="7">
    <location>
        <begin position="100"/>
        <end position="120"/>
    </location>
</feature>
<keyword evidence="10" id="KW-1185">Reference proteome</keyword>
<proteinExistence type="inferred from homology"/>
<dbReference type="Pfam" id="PF00528">
    <property type="entry name" value="BPD_transp_1"/>
    <property type="match status" value="1"/>
</dbReference>
<feature type="transmembrane region" description="Helical" evidence="7">
    <location>
        <begin position="159"/>
        <end position="175"/>
    </location>
</feature>
<dbReference type="PROSITE" id="PS50928">
    <property type="entry name" value="ABC_TM1"/>
    <property type="match status" value="1"/>
</dbReference>